<dbReference type="Pfam" id="PF01467">
    <property type="entry name" value="CTP_transf_like"/>
    <property type="match status" value="1"/>
</dbReference>
<dbReference type="AlphaFoldDB" id="Q1MSA7"/>
<dbReference type="HOGENOM" id="CLU_069765_0_1_7"/>
<proteinExistence type="inferred from homology"/>
<evidence type="ECO:0000256" key="6">
    <source>
        <dbReference type="ARBA" id="ARBA00022695"/>
    </source>
</evidence>
<reference evidence="13 14" key="1">
    <citation type="submission" date="2005-11" db="EMBL/GenBank/DDBJ databases">
        <title>The complete genome sequence of Lawsonia intracellularis: the causative agent of proliferative enteropathy.</title>
        <authorList>
            <person name="Kaur K."/>
            <person name="Zhang Q."/>
            <person name="Beckler D."/>
            <person name="Munir S."/>
            <person name="Li L."/>
            <person name="Kinsley K."/>
            <person name="Herron L."/>
            <person name="Peterson A."/>
            <person name="May B."/>
            <person name="Singh S."/>
            <person name="Gebhart C."/>
            <person name="Kapur V."/>
        </authorList>
    </citation>
    <scope>NUCLEOTIDE SEQUENCE [LARGE SCALE GENOMIC DNA]</scope>
    <source>
        <strain evidence="13 14">PHE/MN1-00</strain>
    </source>
</reference>
<dbReference type="eggNOG" id="COG1057">
    <property type="taxonomic scope" value="Bacteria"/>
</dbReference>
<dbReference type="UniPathway" id="UPA00253">
    <property type="reaction ID" value="UER00332"/>
</dbReference>
<evidence type="ECO:0000256" key="10">
    <source>
        <dbReference type="ARBA" id="ARBA00048721"/>
    </source>
</evidence>
<sequence>MKLSIMNQKLIGILGGTFNPVHSAHINIALAAIKYMHLEQIQFIPCMVPPHKTTKNVIPFQLRVDLLQAAIQGNPLLSINTIESILPQPSYTWNMLNYWKKLHTLHQPLFILSDEDFAMLDTWYNGLELPSITNFLIIPRSTNKKQSFSSTLKRFWNCTTIIQDRHNKMVSYASIFKNLYCFFLNTPIMDIRSSNIRSAWKGGVYLNHTMPTPVTKMLEYHQNILKKLWK</sequence>
<evidence type="ECO:0000256" key="11">
    <source>
        <dbReference type="HAMAP-Rule" id="MF_00244"/>
    </source>
</evidence>
<dbReference type="InterPro" id="IPR004821">
    <property type="entry name" value="Cyt_trans-like"/>
</dbReference>
<dbReference type="InterPro" id="IPR005248">
    <property type="entry name" value="NadD/NMNAT"/>
</dbReference>
<keyword evidence="8 11" id="KW-0067">ATP-binding</keyword>
<dbReference type="GO" id="GO:0009435">
    <property type="term" value="P:NAD+ biosynthetic process"/>
    <property type="evidence" value="ECO:0007669"/>
    <property type="project" value="UniProtKB-UniRule"/>
</dbReference>
<evidence type="ECO:0000256" key="1">
    <source>
        <dbReference type="ARBA" id="ARBA00002324"/>
    </source>
</evidence>
<comment type="similarity">
    <text evidence="3 11">Belongs to the NadD family.</text>
</comment>
<feature type="domain" description="Cytidyltransferase-like" evidence="12">
    <location>
        <begin position="13"/>
        <end position="198"/>
    </location>
</feature>
<dbReference type="GO" id="GO:0004515">
    <property type="term" value="F:nicotinate-nucleotide adenylyltransferase activity"/>
    <property type="evidence" value="ECO:0007669"/>
    <property type="project" value="UniProtKB-UniRule"/>
</dbReference>
<evidence type="ECO:0000256" key="2">
    <source>
        <dbReference type="ARBA" id="ARBA00005019"/>
    </source>
</evidence>
<comment type="catalytic activity">
    <reaction evidence="10 11">
        <text>nicotinate beta-D-ribonucleotide + ATP + H(+) = deamido-NAD(+) + diphosphate</text>
        <dbReference type="Rhea" id="RHEA:22860"/>
        <dbReference type="ChEBI" id="CHEBI:15378"/>
        <dbReference type="ChEBI" id="CHEBI:30616"/>
        <dbReference type="ChEBI" id="CHEBI:33019"/>
        <dbReference type="ChEBI" id="CHEBI:57502"/>
        <dbReference type="ChEBI" id="CHEBI:58437"/>
        <dbReference type="EC" id="2.7.7.18"/>
    </reaction>
</comment>
<dbReference type="EMBL" id="AM180252">
    <property type="protein sequence ID" value="CAJ54118.1"/>
    <property type="molecule type" value="Genomic_DNA"/>
</dbReference>
<keyword evidence="5 11" id="KW-0808">Transferase</keyword>
<evidence type="ECO:0000313" key="13">
    <source>
        <dbReference type="EMBL" id="CAJ54118.1"/>
    </source>
</evidence>
<evidence type="ECO:0000259" key="12">
    <source>
        <dbReference type="Pfam" id="PF01467"/>
    </source>
</evidence>
<dbReference type="EC" id="2.7.7.18" evidence="11"/>
<dbReference type="SUPFAM" id="SSF52374">
    <property type="entry name" value="Nucleotidylyl transferase"/>
    <property type="match status" value="1"/>
</dbReference>
<name>Q1MSA7_LAWIP</name>
<evidence type="ECO:0000256" key="3">
    <source>
        <dbReference type="ARBA" id="ARBA00009014"/>
    </source>
</evidence>
<dbReference type="PANTHER" id="PTHR39321">
    <property type="entry name" value="NICOTINATE-NUCLEOTIDE ADENYLYLTRANSFERASE-RELATED"/>
    <property type="match status" value="1"/>
</dbReference>
<comment type="function">
    <text evidence="1 11">Catalyzes the reversible adenylation of nicotinate mononucleotide (NaMN) to nicotinic acid adenine dinucleotide (NaAD).</text>
</comment>
<evidence type="ECO:0000256" key="9">
    <source>
        <dbReference type="ARBA" id="ARBA00023027"/>
    </source>
</evidence>
<dbReference type="STRING" id="363253.LI0062"/>
<evidence type="ECO:0000256" key="4">
    <source>
        <dbReference type="ARBA" id="ARBA00022642"/>
    </source>
</evidence>
<dbReference type="CDD" id="cd02165">
    <property type="entry name" value="NMNAT"/>
    <property type="match status" value="1"/>
</dbReference>
<dbReference type="HAMAP" id="MF_00244">
    <property type="entry name" value="NaMN_adenylyltr"/>
    <property type="match status" value="1"/>
</dbReference>
<dbReference type="NCBIfam" id="TIGR00482">
    <property type="entry name" value="nicotinate (nicotinamide) nucleotide adenylyltransferase"/>
    <property type="match status" value="1"/>
</dbReference>
<dbReference type="PANTHER" id="PTHR39321:SF3">
    <property type="entry name" value="PHOSPHOPANTETHEINE ADENYLYLTRANSFERASE"/>
    <property type="match status" value="1"/>
</dbReference>
<evidence type="ECO:0000256" key="7">
    <source>
        <dbReference type="ARBA" id="ARBA00022741"/>
    </source>
</evidence>
<dbReference type="Proteomes" id="UP000002430">
    <property type="component" value="Chromosome"/>
</dbReference>
<comment type="pathway">
    <text evidence="2 11">Cofactor biosynthesis; NAD(+) biosynthesis; deamido-NAD(+) from nicotinate D-ribonucleotide: step 1/1.</text>
</comment>
<accession>Q1MSA7</accession>
<keyword evidence="9 11" id="KW-0520">NAD</keyword>
<keyword evidence="4 11" id="KW-0662">Pyridine nucleotide biosynthesis</keyword>
<gene>
    <name evidence="13" type="primary">ybeN</name>
    <name evidence="11" type="synonym">nadD</name>
    <name evidence="13" type="ordered locus">LI0062</name>
</gene>
<evidence type="ECO:0000313" key="14">
    <source>
        <dbReference type="Proteomes" id="UP000002430"/>
    </source>
</evidence>
<keyword evidence="6 11" id="KW-0548">Nucleotidyltransferase</keyword>
<dbReference type="GO" id="GO:0005524">
    <property type="term" value="F:ATP binding"/>
    <property type="evidence" value="ECO:0007669"/>
    <property type="project" value="UniProtKB-KW"/>
</dbReference>
<keyword evidence="14" id="KW-1185">Reference proteome</keyword>
<dbReference type="Gene3D" id="3.40.50.620">
    <property type="entry name" value="HUPs"/>
    <property type="match status" value="1"/>
</dbReference>
<dbReference type="OrthoDB" id="5295945at2"/>
<organism evidence="13 14">
    <name type="scientific">Lawsonia intracellularis (strain PHE/MN1-00)</name>
    <dbReference type="NCBI Taxonomy" id="363253"/>
    <lineage>
        <taxon>Bacteria</taxon>
        <taxon>Pseudomonadati</taxon>
        <taxon>Thermodesulfobacteriota</taxon>
        <taxon>Desulfovibrionia</taxon>
        <taxon>Desulfovibrionales</taxon>
        <taxon>Desulfovibrionaceae</taxon>
        <taxon>Lawsonia</taxon>
    </lineage>
</organism>
<evidence type="ECO:0000256" key="8">
    <source>
        <dbReference type="ARBA" id="ARBA00022840"/>
    </source>
</evidence>
<evidence type="ECO:0000256" key="5">
    <source>
        <dbReference type="ARBA" id="ARBA00022679"/>
    </source>
</evidence>
<protein>
    <recommendedName>
        <fullName evidence="11">Probable nicotinate-nucleotide adenylyltransferase</fullName>
        <ecNumber evidence="11">2.7.7.18</ecNumber>
    </recommendedName>
    <alternativeName>
        <fullName evidence="11">Deamido-NAD(+) diphosphorylase</fullName>
    </alternativeName>
    <alternativeName>
        <fullName evidence="11">Deamido-NAD(+) pyrophosphorylase</fullName>
    </alternativeName>
    <alternativeName>
        <fullName evidence="11">Nicotinate mononucleotide adenylyltransferase</fullName>
        <shortName evidence="11">NaMN adenylyltransferase</shortName>
    </alternativeName>
</protein>
<dbReference type="KEGG" id="lip:LI0062"/>
<dbReference type="InterPro" id="IPR014729">
    <property type="entry name" value="Rossmann-like_a/b/a_fold"/>
</dbReference>
<keyword evidence="7 11" id="KW-0547">Nucleotide-binding</keyword>